<feature type="transmembrane region" description="Helical" evidence="7">
    <location>
        <begin position="281"/>
        <end position="298"/>
    </location>
</feature>
<dbReference type="InterPro" id="IPR049452">
    <property type="entry name" value="Anoctamin_TM"/>
</dbReference>
<keyword evidence="3 7" id="KW-1133">Transmembrane helix</keyword>
<evidence type="ECO:0000256" key="4">
    <source>
        <dbReference type="ARBA" id="ARBA00023136"/>
    </source>
</evidence>
<evidence type="ECO:0000256" key="2">
    <source>
        <dbReference type="ARBA" id="ARBA00022692"/>
    </source>
</evidence>
<dbReference type="EMBL" id="CAKLBY020000378">
    <property type="protein sequence ID" value="CAK7947091.1"/>
    <property type="molecule type" value="Genomic_DNA"/>
</dbReference>
<accession>A0AAV1VLC9</accession>
<evidence type="ECO:0000256" key="1">
    <source>
        <dbReference type="ARBA" id="ARBA00004141"/>
    </source>
</evidence>
<comment type="caution">
    <text evidence="9">The sequence shown here is derived from an EMBL/GenBank/DDBJ whole genome shotgun (WGS) entry which is preliminary data.</text>
</comment>
<keyword evidence="4 7" id="KW-0472">Membrane</keyword>
<sequence length="778" mass="88835">MASVADALIKSAVGSAGFVASAYTLTKFIVATPVKIAPRGDEEHNMDVILCFDTDAYSQAAVDFFVQMVEKQSHLVIAPKSKNVLEKQEAKEGEIGASGLKETYYLLGATHATLMAIKEKKERVLYGEVSDEPVPERFCSGDRIDLVMFELERVKVRSDYWCPTGDHAVEVVDDKSVAEIPEPWQDEDHGRLLQQAMHSKLLTDHFPLHDNKERSELVDNWVKKWMKPQPVNTVRSYFGEEVGFYFAFLGMYTQWLMPLAAIGLLTFVLDFFPSCAVYGRGLYSLVVTSWATAFLKFWKRRESTMRNEWGISASDSMASELTRTEFFGEKRYDPVEGCYYTYFPLKDRAKRYFVTAFATMVAMLVVTFLMVLYCWMDEWFAVAFVPATGWDGLYEYVCLVPSITYSIVVLYLDATYSKFASSLTQYENHRTEIDFANARVLKLALFYFVNNFGFLFYVAFKTRNMVLLEQTLSSLLITRQLLGNIQEQLLPYMSKRSSLKAEAGKLAKKTNDTSTVVNKIDAELLFPTYDGTFDDYLEMFVQFGQVTLFAAAYPLASLWSLCNNIMEIRSDGFKLCMSFRRSRRTPSQGIGTWYYAFSALGYLSVMTNCAIFGLHSGFLNRLFPKISPAGSLVAIILMEHAMVAVKVCVELFVPDTTAAVTEAHRIRRARLRKKASRQEELSSHQLVQSQATMDDEHEDNDACVVHEAVAVANVHEWLKREKIRRQKLERELKSLNDLYMGWIHEEQKKRKRTEDKLATFMEQAEAPPVHTTDMLKES</sequence>
<dbReference type="Proteomes" id="UP001162060">
    <property type="component" value="Unassembled WGS sequence"/>
</dbReference>
<feature type="region of interest" description="Disordered" evidence="6">
    <location>
        <begin position="674"/>
        <end position="693"/>
    </location>
</feature>
<dbReference type="GO" id="GO:0016020">
    <property type="term" value="C:membrane"/>
    <property type="evidence" value="ECO:0007669"/>
    <property type="project" value="UniProtKB-SubCell"/>
</dbReference>
<dbReference type="AlphaFoldDB" id="A0AAV1VLC9"/>
<feature type="transmembrane region" description="Helical" evidence="7">
    <location>
        <begin position="393"/>
        <end position="412"/>
    </location>
</feature>
<dbReference type="PANTHER" id="PTHR12308:SF73">
    <property type="entry name" value="ANOCTAMIN"/>
    <property type="match status" value="1"/>
</dbReference>
<evidence type="ECO:0000256" key="7">
    <source>
        <dbReference type="SAM" id="Phobius"/>
    </source>
</evidence>
<organism evidence="9 10">
    <name type="scientific">Peronospora matthiolae</name>
    <dbReference type="NCBI Taxonomy" id="2874970"/>
    <lineage>
        <taxon>Eukaryota</taxon>
        <taxon>Sar</taxon>
        <taxon>Stramenopiles</taxon>
        <taxon>Oomycota</taxon>
        <taxon>Peronosporomycetes</taxon>
        <taxon>Peronosporales</taxon>
        <taxon>Peronosporaceae</taxon>
        <taxon>Peronospora</taxon>
    </lineage>
</organism>
<evidence type="ECO:0000259" key="8">
    <source>
        <dbReference type="Pfam" id="PF04547"/>
    </source>
</evidence>
<gene>
    <name evidence="9" type="ORF">PM001_LOCUS32241</name>
</gene>
<evidence type="ECO:0000256" key="6">
    <source>
        <dbReference type="SAM" id="MobiDB-lite"/>
    </source>
</evidence>
<dbReference type="PANTHER" id="PTHR12308">
    <property type="entry name" value="ANOCTAMIN"/>
    <property type="match status" value="1"/>
</dbReference>
<evidence type="ECO:0000256" key="5">
    <source>
        <dbReference type="SAM" id="Coils"/>
    </source>
</evidence>
<dbReference type="GO" id="GO:0005254">
    <property type="term" value="F:chloride channel activity"/>
    <property type="evidence" value="ECO:0007669"/>
    <property type="project" value="TreeGrafter"/>
</dbReference>
<feature type="transmembrane region" description="Helical" evidence="7">
    <location>
        <begin position="539"/>
        <end position="561"/>
    </location>
</feature>
<evidence type="ECO:0000256" key="3">
    <source>
        <dbReference type="ARBA" id="ARBA00022989"/>
    </source>
</evidence>
<dbReference type="InterPro" id="IPR007632">
    <property type="entry name" value="Anoctamin"/>
</dbReference>
<feature type="domain" description="Anoctamin transmembrane" evidence="8">
    <location>
        <begin position="234"/>
        <end position="663"/>
    </location>
</feature>
<name>A0AAV1VLC9_9STRA</name>
<comment type="subcellular location">
    <subcellularLocation>
        <location evidence="1">Membrane</location>
        <topology evidence="1">Multi-pass membrane protein</topology>
    </subcellularLocation>
</comment>
<keyword evidence="2 7" id="KW-0812">Transmembrane</keyword>
<feature type="transmembrane region" description="Helical" evidence="7">
    <location>
        <begin position="244"/>
        <end position="269"/>
    </location>
</feature>
<keyword evidence="5" id="KW-0175">Coiled coil</keyword>
<feature type="compositionally biased region" description="Polar residues" evidence="6">
    <location>
        <begin position="683"/>
        <end position="692"/>
    </location>
</feature>
<reference evidence="9" key="1">
    <citation type="submission" date="2024-01" db="EMBL/GenBank/DDBJ databases">
        <authorList>
            <person name="Webb A."/>
        </authorList>
    </citation>
    <scope>NUCLEOTIDE SEQUENCE</scope>
    <source>
        <strain evidence="9">Pm1</strain>
    </source>
</reference>
<evidence type="ECO:0000313" key="9">
    <source>
        <dbReference type="EMBL" id="CAK7947091.1"/>
    </source>
</evidence>
<feature type="transmembrane region" description="Helical" evidence="7">
    <location>
        <begin position="440"/>
        <end position="460"/>
    </location>
</feature>
<evidence type="ECO:0000313" key="10">
    <source>
        <dbReference type="Proteomes" id="UP001162060"/>
    </source>
</evidence>
<proteinExistence type="predicted"/>
<protein>
    <recommendedName>
        <fullName evidence="8">Anoctamin transmembrane domain-containing protein</fullName>
    </recommendedName>
</protein>
<feature type="coiled-coil region" evidence="5">
    <location>
        <begin position="718"/>
        <end position="763"/>
    </location>
</feature>
<feature type="transmembrane region" description="Helical" evidence="7">
    <location>
        <begin position="593"/>
        <end position="614"/>
    </location>
</feature>
<feature type="transmembrane region" description="Helical" evidence="7">
    <location>
        <begin position="352"/>
        <end position="373"/>
    </location>
</feature>
<dbReference type="Pfam" id="PF04547">
    <property type="entry name" value="Anoctamin"/>
    <property type="match status" value="1"/>
</dbReference>